<organism evidence="2 3">
    <name type="scientific">Rhodobacter phage RcTitan</name>
    <dbReference type="NCBI Taxonomy" id="1662330"/>
    <lineage>
        <taxon>Viruses</taxon>
        <taxon>Duplodnaviria</taxon>
        <taxon>Heunggongvirae</taxon>
        <taxon>Uroviricota</taxon>
        <taxon>Caudoviricetes</taxon>
        <taxon>Titanvirus</taxon>
        <taxon>Titanvirus rctitan</taxon>
    </lineage>
</organism>
<gene>
    <name evidence="2" type="ORF">RCTITAN_43</name>
</gene>
<accession>A0A0K1LLH6</accession>
<dbReference type="OrthoDB" id="34780at10239"/>
<evidence type="ECO:0000256" key="1">
    <source>
        <dbReference type="SAM" id="MobiDB-lite"/>
    </source>
</evidence>
<dbReference type="KEGG" id="vg:26796476"/>
<dbReference type="Proteomes" id="UP000203710">
    <property type="component" value="Segment"/>
</dbReference>
<keyword evidence="3" id="KW-1185">Reference proteome</keyword>
<dbReference type="EMBL" id="KR935213">
    <property type="protein sequence ID" value="AKU43078.1"/>
    <property type="molecule type" value="Genomic_DNA"/>
</dbReference>
<protein>
    <submittedName>
        <fullName evidence="2">Uncharacterized protein</fullName>
    </submittedName>
</protein>
<proteinExistence type="predicted"/>
<dbReference type="GeneID" id="26796476"/>
<name>A0A0K1LLH6_9CAUD</name>
<reference evidence="2 3" key="1">
    <citation type="journal article" date="2016" name="Genome Announc.">
        <title>Complete Genome Sequences of Five Bacteriophages That Infect Rhodobacter capsulatus.</title>
        <authorList>
            <person name="Bollivar D.W."/>
            <person name="Bernardoni B."/>
            <person name="Bockman M.R."/>
            <person name="Miller B.M."/>
            <person name="Russell D.A."/>
            <person name="Delesalle V.A."/>
            <person name="Krukonis G.P."/>
            <person name="Hatfull G.F."/>
            <person name="Cross M.R."/>
            <person name="Szewczyk M.M."/>
            <person name="Eppurath A."/>
        </authorList>
    </citation>
    <scope>NUCLEOTIDE SEQUENCE [LARGE SCALE GENOMIC DNA]</scope>
</reference>
<feature type="region of interest" description="Disordered" evidence="1">
    <location>
        <begin position="1"/>
        <end position="25"/>
    </location>
</feature>
<evidence type="ECO:0000313" key="2">
    <source>
        <dbReference type="EMBL" id="AKU43078.1"/>
    </source>
</evidence>
<sequence>MANVRPWQRKAPARSAGATPKPKAWANAPRLDSWAHNYDGSVIPRQHRCIEAPDAGVRRTLRADDPDAWPDMT</sequence>
<evidence type="ECO:0000313" key="3">
    <source>
        <dbReference type="Proteomes" id="UP000203710"/>
    </source>
</evidence>
<dbReference type="RefSeq" id="YP_009225708.1">
    <property type="nucleotide sequence ID" value="NC_029097.1"/>
</dbReference>